<dbReference type="Proteomes" id="UP000815677">
    <property type="component" value="Unassembled WGS sequence"/>
</dbReference>
<name>A0ABQ0LIY1_MYCCL</name>
<sequence>MDVPPSTPQRSPVATIANSSASASSLQDLSTRSGPPTPLSANMHAAFQNTATEASKRLFANIQRDLNQLEGLKVLNKKTLNGIIMRELKLTENSEKYLSSLMIIAGIRSSLPGAPVNTYAPPKLALFWGVFMATQIICPSLKDGEIFYLPRTIYGFDAKLPSILSPDELESIAEFFSQKLDRDSASQIFERRRTQYNWIVGGEFFGLDAGTDWPGRLFSRSVISSAFKDQRAAATAPLLFAEHSTLIRLFHSQRLAFLDIKSAKSRTLKAGNLLLKAEASFQAARETLEAQLAQAHRDLQAAVESRQALETNLGLLRAELTTSHTNTEQESRHRKELTSIELARDQLETALVNMRSSRDHANEEVGRLGPEVETLKAALQKSKKYSDELYASSQVLQNNLAQESLRQRREIESADADRLRREEQEAELKAQLEEGRRKEVDLESKVQHLDAQLVSKEVYISQVESNFEQTQAALNQAEAKYIALKKIHDDTVLRLKAEQEKPEACPSLVKDQTYSKAAERLPTASWLSWEAAPHAPSMGTCKAVVLGGPDQA</sequence>
<feature type="compositionally biased region" description="Polar residues" evidence="2">
    <location>
        <begin position="8"/>
        <end position="18"/>
    </location>
</feature>
<reference evidence="3" key="1">
    <citation type="submission" date="2014-09" db="EMBL/GenBank/DDBJ databases">
        <title>Genome sequence of the luminous mushroom Mycena chlorophos for searching fungal bioluminescence genes.</title>
        <authorList>
            <person name="Tanaka Y."/>
            <person name="Kasuga D."/>
            <person name="Oba Y."/>
            <person name="Hase S."/>
            <person name="Sato K."/>
            <person name="Oba Y."/>
            <person name="Sakakibara Y."/>
        </authorList>
    </citation>
    <scope>NUCLEOTIDE SEQUENCE</scope>
</reference>
<gene>
    <name evidence="3" type="ORF">MCHLO_08216</name>
</gene>
<keyword evidence="4" id="KW-1185">Reference proteome</keyword>
<accession>A0ABQ0LIY1</accession>
<keyword evidence="1" id="KW-0175">Coiled coil</keyword>
<evidence type="ECO:0000256" key="2">
    <source>
        <dbReference type="SAM" id="MobiDB-lite"/>
    </source>
</evidence>
<proteinExistence type="predicted"/>
<feature type="region of interest" description="Disordered" evidence="2">
    <location>
        <begin position="1"/>
        <end position="40"/>
    </location>
</feature>
<feature type="coiled-coil region" evidence="1">
    <location>
        <begin position="285"/>
        <end position="319"/>
    </location>
</feature>
<protein>
    <submittedName>
        <fullName evidence="3">Uncharacterized protein</fullName>
    </submittedName>
</protein>
<evidence type="ECO:0000313" key="4">
    <source>
        <dbReference type="Proteomes" id="UP000815677"/>
    </source>
</evidence>
<feature type="coiled-coil region" evidence="1">
    <location>
        <begin position="402"/>
        <end position="487"/>
    </location>
</feature>
<organism evidence="3 4">
    <name type="scientific">Mycena chlorophos</name>
    <name type="common">Agaric fungus</name>
    <name type="synonym">Agaricus chlorophos</name>
    <dbReference type="NCBI Taxonomy" id="658473"/>
    <lineage>
        <taxon>Eukaryota</taxon>
        <taxon>Fungi</taxon>
        <taxon>Dikarya</taxon>
        <taxon>Basidiomycota</taxon>
        <taxon>Agaricomycotina</taxon>
        <taxon>Agaricomycetes</taxon>
        <taxon>Agaricomycetidae</taxon>
        <taxon>Agaricales</taxon>
        <taxon>Marasmiineae</taxon>
        <taxon>Mycenaceae</taxon>
        <taxon>Mycena</taxon>
    </lineage>
</organism>
<dbReference type="EMBL" id="DF846861">
    <property type="protein sequence ID" value="GAT51040.1"/>
    <property type="molecule type" value="Genomic_DNA"/>
</dbReference>
<evidence type="ECO:0000256" key="1">
    <source>
        <dbReference type="SAM" id="Coils"/>
    </source>
</evidence>
<evidence type="ECO:0000313" key="3">
    <source>
        <dbReference type="EMBL" id="GAT51040.1"/>
    </source>
</evidence>